<dbReference type="InterPro" id="IPR003660">
    <property type="entry name" value="HAMP_dom"/>
</dbReference>
<dbReference type="InterPro" id="IPR001633">
    <property type="entry name" value="EAL_dom"/>
</dbReference>
<feature type="domain" description="PAS" evidence="9">
    <location>
        <begin position="769"/>
        <end position="801"/>
    </location>
</feature>
<dbReference type="InterPro" id="IPR001610">
    <property type="entry name" value="PAC"/>
</dbReference>
<dbReference type="SMART" id="SM00304">
    <property type="entry name" value="HAMP"/>
    <property type="match status" value="1"/>
</dbReference>
<feature type="domain" description="HAMP" evidence="12">
    <location>
        <begin position="326"/>
        <end position="379"/>
    </location>
</feature>
<dbReference type="SUPFAM" id="SSF55785">
    <property type="entry name" value="PYP-like sensor domain (PAS domain)"/>
    <property type="match status" value="5"/>
</dbReference>
<feature type="transmembrane region" description="Helical" evidence="8">
    <location>
        <begin position="27"/>
        <end position="46"/>
    </location>
</feature>
<dbReference type="PROSITE" id="PS50112">
    <property type="entry name" value="PAS"/>
    <property type="match status" value="4"/>
</dbReference>
<keyword evidence="4" id="KW-0547">Nucleotide-binding</keyword>
<dbReference type="Pfam" id="PF00563">
    <property type="entry name" value="EAL"/>
    <property type="match status" value="1"/>
</dbReference>
<dbReference type="CDD" id="cd00130">
    <property type="entry name" value="PAS"/>
    <property type="match status" value="4"/>
</dbReference>
<evidence type="ECO:0000256" key="2">
    <source>
        <dbReference type="ARBA" id="ARBA00022553"/>
    </source>
</evidence>
<keyword evidence="7" id="KW-0902">Two-component regulatory system</keyword>
<evidence type="ECO:0000259" key="11">
    <source>
        <dbReference type="PROSITE" id="PS50883"/>
    </source>
</evidence>
<keyword evidence="8" id="KW-0472">Membrane</keyword>
<dbReference type="SMART" id="SM00052">
    <property type="entry name" value="EAL"/>
    <property type="match status" value="1"/>
</dbReference>
<dbReference type="Gene3D" id="3.20.20.450">
    <property type="entry name" value="EAL domain"/>
    <property type="match status" value="1"/>
</dbReference>
<dbReference type="SUPFAM" id="SSF158472">
    <property type="entry name" value="HAMP domain-like"/>
    <property type="match status" value="1"/>
</dbReference>
<dbReference type="SUPFAM" id="SSF103190">
    <property type="entry name" value="Sensory domain-like"/>
    <property type="match status" value="1"/>
</dbReference>
<dbReference type="InterPro" id="IPR029787">
    <property type="entry name" value="Nucleotide_cyclase"/>
</dbReference>
<feature type="domain" description="PAS" evidence="9">
    <location>
        <begin position="867"/>
        <end position="912"/>
    </location>
</feature>
<dbReference type="InterPro" id="IPR035919">
    <property type="entry name" value="EAL_sf"/>
</dbReference>
<feature type="domain" description="PAC" evidence="10">
    <location>
        <begin position="940"/>
        <end position="992"/>
    </location>
</feature>
<dbReference type="InterPro" id="IPR013767">
    <property type="entry name" value="PAS_fold"/>
</dbReference>
<evidence type="ECO:0000256" key="3">
    <source>
        <dbReference type="ARBA" id="ARBA00022679"/>
    </source>
</evidence>
<dbReference type="Pfam" id="PF00672">
    <property type="entry name" value="HAMP"/>
    <property type="match status" value="1"/>
</dbReference>
<feature type="domain" description="PAC" evidence="10">
    <location>
        <begin position="695"/>
        <end position="745"/>
    </location>
</feature>
<dbReference type="NCBIfam" id="TIGR00229">
    <property type="entry name" value="sensory_box"/>
    <property type="match status" value="4"/>
</dbReference>
<evidence type="ECO:0000256" key="5">
    <source>
        <dbReference type="ARBA" id="ARBA00022777"/>
    </source>
</evidence>
<dbReference type="CDD" id="cd01948">
    <property type="entry name" value="EAL"/>
    <property type="match status" value="1"/>
</dbReference>
<dbReference type="Gene3D" id="3.30.70.270">
    <property type="match status" value="1"/>
</dbReference>
<dbReference type="Gene3D" id="3.30.450.20">
    <property type="entry name" value="PAS domain"/>
    <property type="match status" value="6"/>
</dbReference>
<dbReference type="PROSITE" id="PS50113">
    <property type="entry name" value="PAC"/>
    <property type="match status" value="3"/>
</dbReference>
<accession>A0ABX1TGT2</accession>
<dbReference type="PROSITE" id="PS50885">
    <property type="entry name" value="HAMP"/>
    <property type="match status" value="1"/>
</dbReference>
<evidence type="ECO:0000256" key="6">
    <source>
        <dbReference type="ARBA" id="ARBA00022840"/>
    </source>
</evidence>
<dbReference type="SMART" id="SM00086">
    <property type="entry name" value="PAC"/>
    <property type="match status" value="4"/>
</dbReference>
<evidence type="ECO:0000256" key="1">
    <source>
        <dbReference type="ARBA" id="ARBA00004370"/>
    </source>
</evidence>
<evidence type="ECO:0000259" key="13">
    <source>
        <dbReference type="PROSITE" id="PS50887"/>
    </source>
</evidence>
<dbReference type="RefSeq" id="WP_169247117.1">
    <property type="nucleotide sequence ID" value="NZ_SPMZ01000003.1"/>
</dbReference>
<dbReference type="SMART" id="SM00091">
    <property type="entry name" value="PAS"/>
    <property type="match status" value="4"/>
</dbReference>
<name>A0ABX1TGT2_9GAMM</name>
<dbReference type="Pfam" id="PF00989">
    <property type="entry name" value="PAS"/>
    <property type="match status" value="2"/>
</dbReference>
<dbReference type="SUPFAM" id="SSF55073">
    <property type="entry name" value="Nucleotide cyclase"/>
    <property type="match status" value="1"/>
</dbReference>
<evidence type="ECO:0000259" key="12">
    <source>
        <dbReference type="PROSITE" id="PS50885"/>
    </source>
</evidence>
<comment type="subcellular location">
    <subcellularLocation>
        <location evidence="1">Membrane</location>
    </subcellularLocation>
</comment>
<dbReference type="NCBIfam" id="TIGR00254">
    <property type="entry name" value="GGDEF"/>
    <property type="match status" value="1"/>
</dbReference>
<feature type="domain" description="GGDEF" evidence="13">
    <location>
        <begin position="1024"/>
        <end position="1157"/>
    </location>
</feature>
<feature type="domain" description="EAL" evidence="11">
    <location>
        <begin position="1166"/>
        <end position="1418"/>
    </location>
</feature>
<dbReference type="PANTHER" id="PTHR44757:SF2">
    <property type="entry name" value="BIOFILM ARCHITECTURE MAINTENANCE PROTEIN MBAA"/>
    <property type="match status" value="1"/>
</dbReference>
<evidence type="ECO:0000256" key="8">
    <source>
        <dbReference type="SAM" id="Phobius"/>
    </source>
</evidence>
<dbReference type="InterPro" id="IPR000160">
    <property type="entry name" value="GGDEF_dom"/>
</dbReference>
<feature type="domain" description="PAC" evidence="10">
    <location>
        <begin position="440"/>
        <end position="491"/>
    </location>
</feature>
<dbReference type="Pfam" id="PF00990">
    <property type="entry name" value="GGDEF"/>
    <property type="match status" value="1"/>
</dbReference>
<proteinExistence type="predicted"/>
<dbReference type="InterPro" id="IPR029151">
    <property type="entry name" value="Sensor-like_sf"/>
</dbReference>
<evidence type="ECO:0000313" key="14">
    <source>
        <dbReference type="EMBL" id="NMQ17859.1"/>
    </source>
</evidence>
<gene>
    <name evidence="14" type="ORF">E4P82_00745</name>
</gene>
<evidence type="ECO:0000259" key="9">
    <source>
        <dbReference type="PROSITE" id="PS50112"/>
    </source>
</evidence>
<comment type="caution">
    <text evidence="14">The sequence shown here is derived from an EMBL/GenBank/DDBJ whole genome shotgun (WGS) entry which is preliminary data.</text>
</comment>
<dbReference type="InterPro" id="IPR000700">
    <property type="entry name" value="PAS-assoc_C"/>
</dbReference>
<dbReference type="InterPro" id="IPR035965">
    <property type="entry name" value="PAS-like_dom_sf"/>
</dbReference>
<dbReference type="EMBL" id="SPMZ01000003">
    <property type="protein sequence ID" value="NMQ17859.1"/>
    <property type="molecule type" value="Genomic_DNA"/>
</dbReference>
<dbReference type="InterPro" id="IPR052155">
    <property type="entry name" value="Biofilm_reg_signaling"/>
</dbReference>
<reference evidence="14 15" key="1">
    <citation type="submission" date="2019-03" db="EMBL/GenBank/DDBJ databases">
        <title>Metabolic reconstructions from genomes of highly enriched 'Candidatus Accumulibacter' and 'Candidatus Competibacter' bioreactor populations.</title>
        <authorList>
            <person name="Annavajhala M.K."/>
            <person name="Welles L."/>
            <person name="Abbas B."/>
            <person name="Sorokin D."/>
            <person name="Park H."/>
            <person name="Van Loosdrecht M."/>
            <person name="Chandran K."/>
        </authorList>
    </citation>
    <scope>NUCLEOTIDE SEQUENCE [LARGE SCALE GENOMIC DNA]</scope>
    <source>
        <strain evidence="14 15">SBR_G</strain>
    </source>
</reference>
<keyword evidence="8" id="KW-0812">Transmembrane</keyword>
<evidence type="ECO:0000256" key="7">
    <source>
        <dbReference type="ARBA" id="ARBA00023012"/>
    </source>
</evidence>
<keyword evidence="2" id="KW-0597">Phosphoprotein</keyword>
<sequence length="1418" mass="157190">MQHGTQPGLLGRNSTLAPHRLSLAFKFPLFVLALLLAVIWGLALFADYSLKHHLEHLLAAHQLAAVSVIGESLDQEIHLRLQSINDLAQAAGKRDPYASPAQLKAFLQDHPAIAALFNGGLLALDAGGVVLADAPVVPGRVGRSLADRNDVATVLARGEPVVSTLLTGTPSMRPSVTVAAPVVATSGQTVGILMGITNLDVASFISRIIGIYGGKHGSILIIDPKNRRFVAATDPTRVLQPIPAPGINRMHDRHMAGHEDSGIAVSSRGVEELSSSRRIPTTGWLAVGVLPTAEAFAPVRTIQNTILGAALILSLAVPLLAVWVTGRWLKPLRDATAALGEMTRGERPLEPLPVRTRNEIGQLIDSFNQLQARLRTHEDLLRAHHARLQIALDAARMRFFEWSVTEEEPVATDLLALMCREDSERVTRIIKQAGTARGRFLAEFRSPDSDDGGTVWYMVRGQAFQQDAGVGIIAIVWDITEFKSAELALYENEERFEAIVDSLNDAVFLQDGQTGEILYANSGASDMFGHGRSAFRCLSFSALCTEDEPTQHEVRDRLVRAFEHNEPQCFECRAQDTGGCQFWIETSVHAAQIGNARRLVMVARDIDDRKTAAQSLLGSEQRYRMLLDLTPDAIFVHRDGVMTMANRSALRLLGAEGGQLPLGLPWTEWIHPDYHEAVAQRLRTLRSSDQPITLPLMEQRYLRVDGSPIEVEVMSSSIMLAEGRVVLSVVRDITQRKQDEARLKSLLAQQEAILDNALVGIVLLRQRVIIQCNRRFEELFGYAEGEMIGHSTRILYPTEEDFRATGERAYSALAHGETYVEELWLKRKDSGLFWGCLSGRALDSSQPQEGSVWIYSDLTAQKQGRERLRLVTSVFESAAEGIVITDPDQVILAINPAFSEITGYSAEEALGQKPNLIQSGRHDAAFFQEIWQALEQEGKWHGEIWNRRKNGEVYPELLSISAVKDQAGCVTHYVGVFTDITAIKDFERQLIFLAHHDPLTELPNRILFNDRLTQGILHAARHNTRLAVLFIDLDHFKNINDTLGHQLGDQLLKMVAEELRKTIRACDTLARLGGDEFILLIEDLGGNQDATMVACKLLAVFEKAFFLAEHEIHISASIGISYYPADGQDCDELVKNADAAMYEAKAKGRNNYHRYAKEMTAHALDRLHLEAMLRRSVKNDELLVHFQPQVDMAHGTLIGAEALVRWNHPILGLIPPGKFIPLAEETGFIVTLGEWVLRKSCAKLQAWHAAGYRIDSISVNFSIRQFECGDMTGLIEAVLAENGLPPECLEMEITESFIIKAEDAFRFLEDLRALGVHLAVDDFGTGYSSLMYLKRLPIQRLKIDRSFVADIGRDANNEAIIRAIIMLAKNLGLSVIAEGVETEAQAAFLLREGCSHAQGYYFGRPLPEDEFVARWLSV</sequence>
<keyword evidence="3" id="KW-0808">Transferase</keyword>
<organism evidence="14 15">
    <name type="scientific">Candidatus Competibacter phosphatis</name>
    <dbReference type="NCBI Taxonomy" id="221280"/>
    <lineage>
        <taxon>Bacteria</taxon>
        <taxon>Pseudomonadati</taxon>
        <taxon>Pseudomonadota</taxon>
        <taxon>Gammaproteobacteria</taxon>
        <taxon>Candidatus Competibacteraceae</taxon>
        <taxon>Candidatus Competibacter</taxon>
    </lineage>
</organism>
<keyword evidence="6" id="KW-0067">ATP-binding</keyword>
<dbReference type="PROSITE" id="PS50887">
    <property type="entry name" value="GGDEF"/>
    <property type="match status" value="1"/>
</dbReference>
<dbReference type="InterPro" id="IPR000014">
    <property type="entry name" value="PAS"/>
</dbReference>
<evidence type="ECO:0000256" key="4">
    <source>
        <dbReference type="ARBA" id="ARBA00022741"/>
    </source>
</evidence>
<keyword evidence="5" id="KW-0418">Kinase</keyword>
<dbReference type="SMART" id="SM00267">
    <property type="entry name" value="GGDEF"/>
    <property type="match status" value="1"/>
</dbReference>
<dbReference type="Gene3D" id="6.10.340.10">
    <property type="match status" value="1"/>
</dbReference>
<dbReference type="CDD" id="cd01949">
    <property type="entry name" value="GGDEF"/>
    <property type="match status" value="1"/>
</dbReference>
<evidence type="ECO:0000259" key="10">
    <source>
        <dbReference type="PROSITE" id="PS50113"/>
    </source>
</evidence>
<dbReference type="PANTHER" id="PTHR44757">
    <property type="entry name" value="DIGUANYLATE CYCLASE DGCP"/>
    <property type="match status" value="1"/>
</dbReference>
<dbReference type="Proteomes" id="UP000760480">
    <property type="component" value="Unassembled WGS sequence"/>
</dbReference>
<dbReference type="CDD" id="cd18774">
    <property type="entry name" value="PDC2_HK_sensor"/>
    <property type="match status" value="1"/>
</dbReference>
<feature type="domain" description="PAS" evidence="9">
    <location>
        <begin position="619"/>
        <end position="689"/>
    </location>
</feature>
<feature type="domain" description="PAS" evidence="9">
    <location>
        <begin position="492"/>
        <end position="529"/>
    </location>
</feature>
<evidence type="ECO:0000313" key="15">
    <source>
        <dbReference type="Proteomes" id="UP000760480"/>
    </source>
</evidence>
<dbReference type="InterPro" id="IPR043128">
    <property type="entry name" value="Rev_trsase/Diguanyl_cyclase"/>
</dbReference>
<dbReference type="SUPFAM" id="SSF141868">
    <property type="entry name" value="EAL domain-like"/>
    <property type="match status" value="1"/>
</dbReference>
<dbReference type="Pfam" id="PF13188">
    <property type="entry name" value="PAS_8"/>
    <property type="match status" value="1"/>
</dbReference>
<dbReference type="CDD" id="cd06225">
    <property type="entry name" value="HAMP"/>
    <property type="match status" value="1"/>
</dbReference>
<protein>
    <submittedName>
        <fullName evidence="14">PAS domain S-box protein</fullName>
    </submittedName>
</protein>
<keyword evidence="8" id="KW-1133">Transmembrane helix</keyword>
<dbReference type="PROSITE" id="PS50883">
    <property type="entry name" value="EAL"/>
    <property type="match status" value="1"/>
</dbReference>
<dbReference type="Pfam" id="PF13426">
    <property type="entry name" value="PAS_9"/>
    <property type="match status" value="1"/>
</dbReference>
<keyword evidence="15" id="KW-1185">Reference proteome</keyword>